<feature type="compositionally biased region" description="Polar residues" evidence="4">
    <location>
        <begin position="1"/>
        <end position="18"/>
    </location>
</feature>
<dbReference type="Pfam" id="PF12328">
    <property type="entry name" value="Rpp20"/>
    <property type="match status" value="1"/>
</dbReference>
<dbReference type="InterPro" id="IPR014612">
    <property type="entry name" value="Pop7/Rpp20"/>
</dbReference>
<evidence type="ECO:0000313" key="6">
    <source>
        <dbReference type="Proteomes" id="UP001200034"/>
    </source>
</evidence>
<feature type="region of interest" description="Disordered" evidence="4">
    <location>
        <begin position="1"/>
        <end position="54"/>
    </location>
</feature>
<evidence type="ECO:0000256" key="3">
    <source>
        <dbReference type="ARBA" id="ARBA00023242"/>
    </source>
</evidence>
<evidence type="ECO:0000256" key="2">
    <source>
        <dbReference type="ARBA" id="ARBA00022694"/>
    </source>
</evidence>
<dbReference type="Proteomes" id="UP001200034">
    <property type="component" value="Unassembled WGS sequence"/>
</dbReference>
<accession>A0AAD4PQY3</accession>
<dbReference type="GO" id="GO:0001682">
    <property type="term" value="P:tRNA 5'-leader removal"/>
    <property type="evidence" value="ECO:0007669"/>
    <property type="project" value="InterPro"/>
</dbReference>
<evidence type="ECO:0000256" key="1">
    <source>
        <dbReference type="ARBA" id="ARBA00004604"/>
    </source>
</evidence>
<dbReference type="GO" id="GO:0003676">
    <property type="term" value="F:nucleic acid binding"/>
    <property type="evidence" value="ECO:0007669"/>
    <property type="project" value="InterPro"/>
</dbReference>
<dbReference type="InterPro" id="IPR036882">
    <property type="entry name" value="Alba-like_dom_sf"/>
</dbReference>
<dbReference type="GO" id="GO:0005655">
    <property type="term" value="C:nucleolar ribonuclease P complex"/>
    <property type="evidence" value="ECO:0007669"/>
    <property type="project" value="InterPro"/>
</dbReference>
<dbReference type="SUPFAM" id="SSF82704">
    <property type="entry name" value="AlbA-like"/>
    <property type="match status" value="1"/>
</dbReference>
<dbReference type="EMBL" id="JAJJHW010000095">
    <property type="protein sequence ID" value="KAH8386397.1"/>
    <property type="molecule type" value="Genomic_DNA"/>
</dbReference>
<evidence type="ECO:0000256" key="4">
    <source>
        <dbReference type="SAM" id="MobiDB-lite"/>
    </source>
</evidence>
<name>A0AAD4PQY3_9MUSC</name>
<evidence type="ECO:0000313" key="5">
    <source>
        <dbReference type="EMBL" id="KAH8386397.1"/>
    </source>
</evidence>
<proteinExistence type="predicted"/>
<reference evidence="5" key="1">
    <citation type="journal article" date="2021" name="Mol. Ecol. Resour.">
        <title>Phylogenomic analyses of the genus Drosophila reveals genomic signals of climate adaptation.</title>
        <authorList>
            <person name="Li F."/>
            <person name="Rane R.V."/>
            <person name="Luria V."/>
            <person name="Xiong Z."/>
            <person name="Chen J."/>
            <person name="Li Z."/>
            <person name="Catullo R.A."/>
            <person name="Griffin P.C."/>
            <person name="Schiffer M."/>
            <person name="Pearce S."/>
            <person name="Lee S.F."/>
            <person name="McElroy K."/>
            <person name="Stocker A."/>
            <person name="Shirriffs J."/>
            <person name="Cockerell F."/>
            <person name="Coppin C."/>
            <person name="Sgro C.M."/>
            <person name="Karger A."/>
            <person name="Cain J.W."/>
            <person name="Weber J.A."/>
            <person name="Santpere G."/>
            <person name="Kirschner M.W."/>
            <person name="Hoffmann A.A."/>
            <person name="Oakeshott J.G."/>
            <person name="Zhang G."/>
        </authorList>
    </citation>
    <scope>NUCLEOTIDE SEQUENCE</scope>
    <source>
        <strain evidence="5">BGI-SZ-2011g</strain>
    </source>
</reference>
<gene>
    <name evidence="5" type="ORF">KR093_000237</name>
</gene>
<dbReference type="PANTHER" id="PTHR15314:SF1">
    <property type="entry name" value="RIBONUCLEASE P PROTEIN SUBUNIT P20"/>
    <property type="match status" value="1"/>
</dbReference>
<comment type="subcellular location">
    <subcellularLocation>
        <location evidence="1">Nucleus</location>
        <location evidence="1">Nucleolus</location>
    </subcellularLocation>
</comment>
<sequence length="181" mass="20719">MDSSSNPQTERGTKPKTTNSSNRRNYNSQRANPNHRVVRKQPPRAATNGSDNRHNIYITSRTDFRAQQKRCEDLLNSGAKEIFLHCMGYSITRGLNLALRLIANSEGALSYAINTSTIQLLDELHPLCDEDDLTFRQRNNSALHIKIYNSSLFDIVVPELPAKPQTQQRRQQQQKKTKQQQ</sequence>
<feature type="compositionally biased region" description="Low complexity" evidence="4">
    <location>
        <begin position="19"/>
        <end position="32"/>
    </location>
</feature>
<dbReference type="AlphaFoldDB" id="A0AAD4PQY3"/>
<dbReference type="GO" id="GO:0000172">
    <property type="term" value="C:ribonuclease MRP complex"/>
    <property type="evidence" value="ECO:0007669"/>
    <property type="project" value="InterPro"/>
</dbReference>
<organism evidence="5 6">
    <name type="scientific">Drosophila rubida</name>
    <dbReference type="NCBI Taxonomy" id="30044"/>
    <lineage>
        <taxon>Eukaryota</taxon>
        <taxon>Metazoa</taxon>
        <taxon>Ecdysozoa</taxon>
        <taxon>Arthropoda</taxon>
        <taxon>Hexapoda</taxon>
        <taxon>Insecta</taxon>
        <taxon>Pterygota</taxon>
        <taxon>Neoptera</taxon>
        <taxon>Endopterygota</taxon>
        <taxon>Diptera</taxon>
        <taxon>Brachycera</taxon>
        <taxon>Muscomorpha</taxon>
        <taxon>Ephydroidea</taxon>
        <taxon>Drosophilidae</taxon>
        <taxon>Drosophila</taxon>
    </lineage>
</organism>
<dbReference type="PANTHER" id="PTHR15314">
    <property type="entry name" value="RIBONUCLEASE P PROTEIN SUBUNIT P20"/>
    <property type="match status" value="1"/>
</dbReference>
<keyword evidence="6" id="KW-1185">Reference proteome</keyword>
<protein>
    <submittedName>
        <fullName evidence="5">Uncharacterized protein</fullName>
    </submittedName>
</protein>
<dbReference type="Gene3D" id="3.30.110.20">
    <property type="entry name" value="Alba-like domain"/>
    <property type="match status" value="1"/>
</dbReference>
<keyword evidence="3" id="KW-0539">Nucleus</keyword>
<keyword evidence="2" id="KW-0819">tRNA processing</keyword>
<comment type="caution">
    <text evidence="5">The sequence shown here is derived from an EMBL/GenBank/DDBJ whole genome shotgun (WGS) entry which is preliminary data.</text>
</comment>